<protein>
    <submittedName>
        <fullName evidence="1">Rrf2 family transcriptional regulator</fullName>
    </submittedName>
</protein>
<dbReference type="PANTHER" id="PTHR33221:SF15">
    <property type="entry name" value="HTH-TYPE TRANSCRIPTIONAL REGULATOR YWGB-RELATED"/>
    <property type="match status" value="1"/>
</dbReference>
<dbReference type="Proteomes" id="UP000886884">
    <property type="component" value="Unassembled WGS sequence"/>
</dbReference>
<dbReference type="InterPro" id="IPR036390">
    <property type="entry name" value="WH_DNA-bd_sf"/>
</dbReference>
<dbReference type="PANTHER" id="PTHR33221">
    <property type="entry name" value="WINGED HELIX-TURN-HELIX TRANSCRIPTIONAL REGULATOR, RRF2 FAMILY"/>
    <property type="match status" value="1"/>
</dbReference>
<dbReference type="PROSITE" id="PS51197">
    <property type="entry name" value="HTH_RRF2_2"/>
    <property type="match status" value="1"/>
</dbReference>
<dbReference type="GO" id="GO:0003700">
    <property type="term" value="F:DNA-binding transcription factor activity"/>
    <property type="evidence" value="ECO:0007669"/>
    <property type="project" value="TreeGrafter"/>
</dbReference>
<evidence type="ECO:0000313" key="1">
    <source>
        <dbReference type="EMBL" id="HIV29102.1"/>
    </source>
</evidence>
<name>A0A9D1PAM2_9FIRM</name>
<gene>
    <name evidence="1" type="ORF">IAA64_14160</name>
</gene>
<dbReference type="EMBL" id="DVOT01000253">
    <property type="protein sequence ID" value="HIV29102.1"/>
    <property type="molecule type" value="Genomic_DNA"/>
</dbReference>
<dbReference type="Pfam" id="PF02082">
    <property type="entry name" value="Rrf2"/>
    <property type="match status" value="1"/>
</dbReference>
<dbReference type="GO" id="GO:0005829">
    <property type="term" value="C:cytosol"/>
    <property type="evidence" value="ECO:0007669"/>
    <property type="project" value="TreeGrafter"/>
</dbReference>
<dbReference type="AlphaFoldDB" id="A0A9D1PAM2"/>
<dbReference type="InterPro" id="IPR036388">
    <property type="entry name" value="WH-like_DNA-bd_sf"/>
</dbReference>
<dbReference type="SUPFAM" id="SSF46785">
    <property type="entry name" value="Winged helix' DNA-binding domain"/>
    <property type="match status" value="1"/>
</dbReference>
<organism evidence="1 2">
    <name type="scientific">Candidatus Ornithocaccomicrobium faecavium</name>
    <dbReference type="NCBI Taxonomy" id="2840890"/>
    <lineage>
        <taxon>Bacteria</taxon>
        <taxon>Bacillati</taxon>
        <taxon>Bacillota</taxon>
        <taxon>Clostridia</taxon>
        <taxon>Candidatus Ornithocaccomicrobium</taxon>
    </lineage>
</organism>
<sequence length="155" mass="16708">MNAEFAVAVHSLVFLARRGGTSTSEEIARSVCTHSARVRKVLSRLKKAQLVSSREGHQDGGYAAMRAAEDVTLLDVLNALETRVVPPIRPCADSDPDCLIASGMAGAMERLTGRLDDLCRGELARVSLADVQKEIFDSLKDGDNPSVSNPSVSWR</sequence>
<reference evidence="1" key="1">
    <citation type="submission" date="2020-10" db="EMBL/GenBank/DDBJ databases">
        <authorList>
            <person name="Gilroy R."/>
        </authorList>
    </citation>
    <scope>NUCLEOTIDE SEQUENCE</scope>
    <source>
        <strain evidence="1">CHK183-6373</strain>
    </source>
</reference>
<dbReference type="Gene3D" id="1.10.10.10">
    <property type="entry name" value="Winged helix-like DNA-binding domain superfamily/Winged helix DNA-binding domain"/>
    <property type="match status" value="1"/>
</dbReference>
<accession>A0A9D1PAM2</accession>
<proteinExistence type="predicted"/>
<reference evidence="1" key="2">
    <citation type="journal article" date="2021" name="PeerJ">
        <title>Extensive microbial diversity within the chicken gut microbiome revealed by metagenomics and culture.</title>
        <authorList>
            <person name="Gilroy R."/>
            <person name="Ravi A."/>
            <person name="Getino M."/>
            <person name="Pursley I."/>
            <person name="Horton D.L."/>
            <person name="Alikhan N.F."/>
            <person name="Baker D."/>
            <person name="Gharbi K."/>
            <person name="Hall N."/>
            <person name="Watson M."/>
            <person name="Adriaenssens E.M."/>
            <person name="Foster-Nyarko E."/>
            <person name="Jarju S."/>
            <person name="Secka A."/>
            <person name="Antonio M."/>
            <person name="Oren A."/>
            <person name="Chaudhuri R.R."/>
            <person name="La Ragione R."/>
            <person name="Hildebrand F."/>
            <person name="Pallen M.J."/>
        </authorList>
    </citation>
    <scope>NUCLEOTIDE SEQUENCE</scope>
    <source>
        <strain evidence="1">CHK183-6373</strain>
    </source>
</reference>
<evidence type="ECO:0000313" key="2">
    <source>
        <dbReference type="Proteomes" id="UP000886884"/>
    </source>
</evidence>
<comment type="caution">
    <text evidence="1">The sequence shown here is derived from an EMBL/GenBank/DDBJ whole genome shotgun (WGS) entry which is preliminary data.</text>
</comment>
<dbReference type="InterPro" id="IPR000944">
    <property type="entry name" value="Tscrpt_reg_Rrf2"/>
</dbReference>